<accession>A0A7M1RZ43</accession>
<evidence type="ECO:0000313" key="2">
    <source>
        <dbReference type="EMBL" id="QOR59703.1"/>
    </source>
</evidence>
<dbReference type="Proteomes" id="UP000594055">
    <property type="component" value="Segment"/>
</dbReference>
<dbReference type="KEGG" id="vg:65130313"/>
<reference evidence="2 3" key="1">
    <citation type="submission" date="2020-07" db="EMBL/GenBank/DDBJ databases">
        <title>Taxonomic proposal: Crassvirales, a new order of highly abundant and diverse bacterial viruses.</title>
        <authorList>
            <person name="Shkoporov A.N."/>
            <person name="Stockdale S.R."/>
            <person name="Guerin E."/>
            <person name="Ross R.P."/>
            <person name="Hill C."/>
        </authorList>
    </citation>
    <scope>NUCLEOTIDE SEQUENCE [LARGE SCALE GENOMIC DNA]</scope>
</reference>
<dbReference type="EMBL" id="MT774392">
    <property type="protein sequence ID" value="QOR59703.1"/>
    <property type="molecule type" value="Genomic_DNA"/>
</dbReference>
<proteinExistence type="predicted"/>
<keyword evidence="3" id="KW-1185">Reference proteome</keyword>
<organism evidence="2 3">
    <name type="scientific">uncultured phage cr128_1</name>
    <dbReference type="NCBI Taxonomy" id="2772076"/>
    <lineage>
        <taxon>Viruses</taxon>
        <taxon>Duplodnaviria</taxon>
        <taxon>Heunggongvirae</taxon>
        <taxon>Uroviricota</taxon>
        <taxon>Caudoviricetes</taxon>
        <taxon>Crassvirales</taxon>
        <taxon>Steigviridae</taxon>
        <taxon>Asinivirinae</taxon>
        <taxon>Mahlunavirus</taxon>
        <taxon>Mahlunavirus rarus</taxon>
    </lineage>
</organism>
<evidence type="ECO:0000259" key="1">
    <source>
        <dbReference type="Pfam" id="PF25725"/>
    </source>
</evidence>
<sequence length="854" mass="93722">MNKRYQTGYIKQKPYSLNTPSFNLADLRLEDIPETPSILNSNDWLNNIGSIAGGISGVIGTSLQNSRIGDTSDVEDQINSAANYKVGAYSNESLLDEWGNYNPLDYVTYSDIRGGNVAQRGLNTLSSIGSGAMGGASIGGPIGAIVGGVAGLGSSIAGWLTGNAKARRKVKELNNKIDAANRHVQSSFVNSARSIDEINDMNILSNYSAYGGPINMRSFSPMSPFGNRYSKGGAIRIKPSKRGTFTAAAKKHGKSVQAFASQVLANKENYSPAMVKKANFARNAAKWKHADGGNLNTVAPLVYPAPEWIYNPLEEPDNAPVYSPDNYISDAQYIADRWAAENSIKEGWDPNTNTYSPHPSAEGGKKTVGPGIKLGAYKGFTQDRPYTIEELNNQVVKISREKEKHIKKVLGTDTISPQIMRGLVDLSYQIKGDIAKKYPLLLEAVKEGNLNKIKEEAKVHYTPKGKTKPIEDTRRNKFREDNFWYYELGGPINTHGGVFDNGVTIVGNGGTHEENPLEGVQMGVDEQGIPNLVEEGEVIFNDYVFSNRMKAPKNLKKRYKFKGKTFADVAKSIQKESEERPNDPISKAGLDVNMARLAMSQEEVRNSKMKKRTSNKYAGGGVLPYMRYAPAVGAGINALTDLIGSTNKYDYSNIDLIQDVIDNLQTVSYKPVGNYLTYRPFDRNFYINKLNSQASATRRAIEGLSGGNRATKIAGIVASDYNTQGRLGDLARQAEEYNLAQRERVEAFNRGTNQLNSEMGLRAGQINKQNDELRLKSAITQAQLRDQIDSAVSAARSANLNNFLDSLGDIGREETIFNLINSNPGLRYGYTGRTGNIGYKTRSKGGYLTIKKKK</sequence>
<dbReference type="RefSeq" id="YP_010111861.1">
    <property type="nucleotide sequence ID" value="NC_055885.1"/>
</dbReference>
<feature type="domain" description="Cargo protein 1 compact" evidence="1">
    <location>
        <begin position="487"/>
        <end position="618"/>
    </location>
</feature>
<dbReference type="Pfam" id="PF25725">
    <property type="entry name" value="crAss_CARG1"/>
    <property type="match status" value="1"/>
</dbReference>
<dbReference type="InterPro" id="IPR058049">
    <property type="entry name" value="crAss_CARG1"/>
</dbReference>
<evidence type="ECO:0000313" key="3">
    <source>
        <dbReference type="Proteomes" id="UP000594055"/>
    </source>
</evidence>
<dbReference type="GeneID" id="65130313"/>
<protein>
    <recommendedName>
        <fullName evidence="1">Cargo protein 1 compact domain-containing protein</fullName>
    </recommendedName>
</protein>
<name>A0A7M1RZ43_9CAUD</name>